<evidence type="ECO:0000256" key="8">
    <source>
        <dbReference type="ARBA" id="ARBA00023242"/>
    </source>
</evidence>
<keyword evidence="8" id="KW-0539">Nucleus</keyword>
<evidence type="ECO:0000256" key="6">
    <source>
        <dbReference type="ARBA" id="ARBA00023125"/>
    </source>
</evidence>
<evidence type="ECO:0000256" key="3">
    <source>
        <dbReference type="ARBA" id="ARBA00022771"/>
    </source>
</evidence>
<keyword evidence="6" id="KW-0238">DNA-binding</keyword>
<sequence length="445" mass="48740">MLLLGAFVCFLAVAPWGVGYTLLYQVPYSNFQKEGVSQQKIRGAFEEAELQKWKSFDMDWNLKAPSWDLTEVDQPNLPNMETMDGSSRYGVYTTKGEFSVDLKLGQVGNSGTTESMLTKSKDASGVSKVATTSSSGSSKRARAINNGTQIVSCLVDGCHSDLSNCRDYHRRHKVCEIHSKTAQVTIGGQKQRFCQQCSRFHSLEEFDEGKRSCRKRLDGHNRRRRKPQPEPLTRSSSFLSNYQGTQLLPFSSSHVYPSTTVVNSGWGGVVTSGGDVRLHNQQVHLVDKQDLFLGSSPTSYKEGKQVAFMQVDHALNNQSPHLPTASVGQAQAFLRTGSFSETGGLRCKMFCDNLTSSVHDTSCALSLLSSPQTHNPGNGLNQMVNPHPTLLLQQPLGLSLHDNSLGSVDPVLGPNGSDHSSSMYNIGSNGSQGNEGPPLFPFQWE</sequence>
<keyword evidence="5" id="KW-0805">Transcription regulation</keyword>
<evidence type="ECO:0000313" key="13">
    <source>
        <dbReference type="Proteomes" id="UP001367508"/>
    </source>
</evidence>
<evidence type="ECO:0000256" key="9">
    <source>
        <dbReference type="PROSITE-ProRule" id="PRU00470"/>
    </source>
</evidence>
<dbReference type="Proteomes" id="UP001367508">
    <property type="component" value="Unassembled WGS sequence"/>
</dbReference>
<protein>
    <recommendedName>
        <fullName evidence="11">SBP-type domain-containing protein</fullName>
    </recommendedName>
</protein>
<dbReference type="GO" id="GO:0008270">
    <property type="term" value="F:zinc ion binding"/>
    <property type="evidence" value="ECO:0007669"/>
    <property type="project" value="UniProtKB-KW"/>
</dbReference>
<evidence type="ECO:0000256" key="2">
    <source>
        <dbReference type="ARBA" id="ARBA00022723"/>
    </source>
</evidence>
<dbReference type="GO" id="GO:0003677">
    <property type="term" value="F:DNA binding"/>
    <property type="evidence" value="ECO:0007669"/>
    <property type="project" value="UniProtKB-KW"/>
</dbReference>
<evidence type="ECO:0000256" key="7">
    <source>
        <dbReference type="ARBA" id="ARBA00023163"/>
    </source>
</evidence>
<dbReference type="AlphaFoldDB" id="A0AAN9MPQ0"/>
<evidence type="ECO:0000256" key="4">
    <source>
        <dbReference type="ARBA" id="ARBA00022833"/>
    </source>
</evidence>
<dbReference type="SUPFAM" id="SSF103612">
    <property type="entry name" value="SBT domain"/>
    <property type="match status" value="1"/>
</dbReference>
<evidence type="ECO:0000256" key="1">
    <source>
        <dbReference type="ARBA" id="ARBA00004123"/>
    </source>
</evidence>
<dbReference type="PROSITE" id="PS51141">
    <property type="entry name" value="ZF_SBP"/>
    <property type="match status" value="1"/>
</dbReference>
<name>A0AAN9MPQ0_CANGL</name>
<feature type="domain" description="SBP-type" evidence="11">
    <location>
        <begin position="150"/>
        <end position="227"/>
    </location>
</feature>
<keyword evidence="2" id="KW-0479">Metal-binding</keyword>
<proteinExistence type="predicted"/>
<dbReference type="GO" id="GO:0005634">
    <property type="term" value="C:nucleus"/>
    <property type="evidence" value="ECO:0007669"/>
    <property type="project" value="UniProtKB-SubCell"/>
</dbReference>
<reference evidence="12 13" key="1">
    <citation type="submission" date="2024-01" db="EMBL/GenBank/DDBJ databases">
        <title>The genomes of 5 underutilized Papilionoideae crops provide insights into root nodulation and disease resistanc.</title>
        <authorList>
            <person name="Jiang F."/>
        </authorList>
    </citation>
    <scope>NUCLEOTIDE SEQUENCE [LARGE SCALE GENOMIC DNA]</scope>
    <source>
        <strain evidence="12">LVBAO_FW01</strain>
        <tissue evidence="12">Leaves</tissue>
    </source>
</reference>
<keyword evidence="13" id="KW-1185">Reference proteome</keyword>
<gene>
    <name evidence="12" type="ORF">VNO77_00598</name>
</gene>
<dbReference type="InterPro" id="IPR044817">
    <property type="entry name" value="SBP-like"/>
</dbReference>
<dbReference type="InterPro" id="IPR004333">
    <property type="entry name" value="SBP_dom"/>
</dbReference>
<dbReference type="PANTHER" id="PTHR31251">
    <property type="entry name" value="SQUAMOSA PROMOTER-BINDING-LIKE PROTEIN 4"/>
    <property type="match status" value="1"/>
</dbReference>
<organism evidence="12 13">
    <name type="scientific">Canavalia gladiata</name>
    <name type="common">Sword bean</name>
    <name type="synonym">Dolichos gladiatus</name>
    <dbReference type="NCBI Taxonomy" id="3824"/>
    <lineage>
        <taxon>Eukaryota</taxon>
        <taxon>Viridiplantae</taxon>
        <taxon>Streptophyta</taxon>
        <taxon>Embryophyta</taxon>
        <taxon>Tracheophyta</taxon>
        <taxon>Spermatophyta</taxon>
        <taxon>Magnoliopsida</taxon>
        <taxon>eudicotyledons</taxon>
        <taxon>Gunneridae</taxon>
        <taxon>Pentapetalae</taxon>
        <taxon>rosids</taxon>
        <taxon>fabids</taxon>
        <taxon>Fabales</taxon>
        <taxon>Fabaceae</taxon>
        <taxon>Papilionoideae</taxon>
        <taxon>50 kb inversion clade</taxon>
        <taxon>NPAAA clade</taxon>
        <taxon>indigoferoid/millettioid clade</taxon>
        <taxon>Phaseoleae</taxon>
        <taxon>Canavalia</taxon>
    </lineage>
</organism>
<dbReference type="FunFam" id="4.10.1100.10:FF:000001">
    <property type="entry name" value="Squamosa promoter-binding-like protein 14"/>
    <property type="match status" value="1"/>
</dbReference>
<dbReference type="InterPro" id="IPR036893">
    <property type="entry name" value="SBP_sf"/>
</dbReference>
<keyword evidence="3 9" id="KW-0863">Zinc-finger</keyword>
<dbReference type="Gene3D" id="4.10.1100.10">
    <property type="entry name" value="Transcription factor, SBP-box domain"/>
    <property type="match status" value="1"/>
</dbReference>
<dbReference type="PANTHER" id="PTHR31251:SF190">
    <property type="entry name" value="TRANSCRIPTION FACTOR SBP FAMILY-RELATED"/>
    <property type="match status" value="1"/>
</dbReference>
<evidence type="ECO:0000256" key="10">
    <source>
        <dbReference type="SAM" id="MobiDB-lite"/>
    </source>
</evidence>
<comment type="subcellular location">
    <subcellularLocation>
        <location evidence="1">Nucleus</location>
    </subcellularLocation>
</comment>
<evidence type="ECO:0000259" key="11">
    <source>
        <dbReference type="PROSITE" id="PS51141"/>
    </source>
</evidence>
<evidence type="ECO:0000313" key="12">
    <source>
        <dbReference type="EMBL" id="KAK7358660.1"/>
    </source>
</evidence>
<accession>A0AAN9MPQ0</accession>
<dbReference type="Pfam" id="PF03110">
    <property type="entry name" value="SBP"/>
    <property type="match status" value="1"/>
</dbReference>
<keyword evidence="7" id="KW-0804">Transcription</keyword>
<dbReference type="EMBL" id="JAYMYQ010000001">
    <property type="protein sequence ID" value="KAK7358660.1"/>
    <property type="molecule type" value="Genomic_DNA"/>
</dbReference>
<comment type="caution">
    <text evidence="12">The sequence shown here is derived from an EMBL/GenBank/DDBJ whole genome shotgun (WGS) entry which is preliminary data.</text>
</comment>
<evidence type="ECO:0000256" key="5">
    <source>
        <dbReference type="ARBA" id="ARBA00023015"/>
    </source>
</evidence>
<keyword evidence="4" id="KW-0862">Zinc</keyword>
<feature type="region of interest" description="Disordered" evidence="10">
    <location>
        <begin position="216"/>
        <end position="236"/>
    </location>
</feature>